<organism evidence="1 2">
    <name type="scientific">Daphnia magna</name>
    <dbReference type="NCBI Taxonomy" id="35525"/>
    <lineage>
        <taxon>Eukaryota</taxon>
        <taxon>Metazoa</taxon>
        <taxon>Ecdysozoa</taxon>
        <taxon>Arthropoda</taxon>
        <taxon>Crustacea</taxon>
        <taxon>Branchiopoda</taxon>
        <taxon>Diplostraca</taxon>
        <taxon>Cladocera</taxon>
        <taxon>Anomopoda</taxon>
        <taxon>Daphniidae</taxon>
        <taxon>Daphnia</taxon>
    </lineage>
</organism>
<protein>
    <submittedName>
        <fullName evidence="1">Uncharacterized protein</fullName>
    </submittedName>
</protein>
<gene>
    <name evidence="1" type="ORF">OUZ56_028793</name>
</gene>
<comment type="caution">
    <text evidence="1">The sequence shown here is derived from an EMBL/GenBank/DDBJ whole genome shotgun (WGS) entry which is preliminary data.</text>
</comment>
<reference evidence="1 2" key="1">
    <citation type="journal article" date="2023" name="Nucleic Acids Res.">
        <title>The hologenome of Daphnia magna reveals possible DNA methylation and microbiome-mediated evolution of the host genome.</title>
        <authorList>
            <person name="Chaturvedi A."/>
            <person name="Li X."/>
            <person name="Dhandapani V."/>
            <person name="Marshall H."/>
            <person name="Kissane S."/>
            <person name="Cuenca-Cambronero M."/>
            <person name="Asole G."/>
            <person name="Calvet F."/>
            <person name="Ruiz-Romero M."/>
            <person name="Marangio P."/>
            <person name="Guigo R."/>
            <person name="Rago D."/>
            <person name="Mirbahai L."/>
            <person name="Eastwood N."/>
            <person name="Colbourne J.K."/>
            <person name="Zhou J."/>
            <person name="Mallon E."/>
            <person name="Orsini L."/>
        </authorList>
    </citation>
    <scope>NUCLEOTIDE SEQUENCE [LARGE SCALE GENOMIC DNA]</scope>
    <source>
        <strain evidence="1">LRV0_1</strain>
    </source>
</reference>
<proteinExistence type="predicted"/>
<keyword evidence="2" id="KW-1185">Reference proteome</keyword>
<sequence length="60" mass="6867">MSVKDAKFRCGQGMTEHVGHFGYTDLKLKDEEKNVSSELKEPKDFLQLMHPCLQISAALW</sequence>
<accession>A0ABR0B4Y4</accession>
<dbReference type="EMBL" id="JAOYFB010000040">
    <property type="protein sequence ID" value="KAK4036755.1"/>
    <property type="molecule type" value="Genomic_DNA"/>
</dbReference>
<name>A0ABR0B4Y4_9CRUS</name>
<evidence type="ECO:0000313" key="1">
    <source>
        <dbReference type="EMBL" id="KAK4036755.1"/>
    </source>
</evidence>
<evidence type="ECO:0000313" key="2">
    <source>
        <dbReference type="Proteomes" id="UP001234178"/>
    </source>
</evidence>
<dbReference type="Proteomes" id="UP001234178">
    <property type="component" value="Unassembled WGS sequence"/>
</dbReference>